<dbReference type="InterPro" id="IPR035979">
    <property type="entry name" value="RBD_domain_sf"/>
</dbReference>
<dbReference type="Gene3D" id="3.30.70.330">
    <property type="match status" value="2"/>
</dbReference>
<dbReference type="AlphaFoldDB" id="A0AAD5P997"/>
<protein>
    <recommendedName>
        <fullName evidence="4">RRM domain-containing protein</fullName>
    </recommendedName>
</protein>
<evidence type="ECO:0000256" key="2">
    <source>
        <dbReference type="ARBA" id="ARBA00022884"/>
    </source>
</evidence>
<dbReference type="EMBL" id="JAIXMP010000049">
    <property type="protein sequence ID" value="KAI9245856.1"/>
    <property type="molecule type" value="Genomic_DNA"/>
</dbReference>
<dbReference type="Pfam" id="PF00076">
    <property type="entry name" value="RRM_1"/>
    <property type="match status" value="1"/>
</dbReference>
<evidence type="ECO:0000259" key="4">
    <source>
        <dbReference type="PROSITE" id="PS50102"/>
    </source>
</evidence>
<proteinExistence type="predicted"/>
<keyword evidence="6" id="KW-1185">Reference proteome</keyword>
<organism evidence="5 6">
    <name type="scientific">Phascolomyces articulosus</name>
    <dbReference type="NCBI Taxonomy" id="60185"/>
    <lineage>
        <taxon>Eukaryota</taxon>
        <taxon>Fungi</taxon>
        <taxon>Fungi incertae sedis</taxon>
        <taxon>Mucoromycota</taxon>
        <taxon>Mucoromycotina</taxon>
        <taxon>Mucoromycetes</taxon>
        <taxon>Mucorales</taxon>
        <taxon>Lichtheimiaceae</taxon>
        <taxon>Phascolomyces</taxon>
    </lineage>
</organism>
<accession>A0AAD5P997</accession>
<dbReference type="InterPro" id="IPR012677">
    <property type="entry name" value="Nucleotide-bd_a/b_plait_sf"/>
</dbReference>
<dbReference type="GO" id="GO:0003723">
    <property type="term" value="F:RNA binding"/>
    <property type="evidence" value="ECO:0007669"/>
    <property type="project" value="UniProtKB-UniRule"/>
</dbReference>
<dbReference type="CDD" id="cd00590">
    <property type="entry name" value="RRM_SF"/>
    <property type="match status" value="2"/>
</dbReference>
<evidence type="ECO:0000313" key="5">
    <source>
        <dbReference type="EMBL" id="KAI9245856.1"/>
    </source>
</evidence>
<dbReference type="PROSITE" id="PS50102">
    <property type="entry name" value="RRM"/>
    <property type="match status" value="2"/>
</dbReference>
<dbReference type="PANTHER" id="PTHR24012">
    <property type="entry name" value="RNA BINDING PROTEIN"/>
    <property type="match status" value="1"/>
</dbReference>
<evidence type="ECO:0000313" key="6">
    <source>
        <dbReference type="Proteomes" id="UP001209540"/>
    </source>
</evidence>
<sequence>MADAYPYQPIIKLPKSKTSSTSTRSNRQDSISLVYEPKDAIVSDTLYFDGLHGTINESDVRSLLQDCQPTEVNIHSDRGSGYLRFSDSKMADRVYSLYNGFMFPNNNNSKLQFRISHDGSFEHEAKGPILHVKNLPLRIDNNALYDLFRPFGPLSLCKPIVEGKAFRGTAFIQYFFQNDSDEAQDHMNDKMLEGNAMGWGLLLFSSSSLS</sequence>
<reference evidence="5" key="1">
    <citation type="journal article" date="2022" name="IScience">
        <title>Evolution of zygomycete secretomes and the origins of terrestrial fungal ecologies.</title>
        <authorList>
            <person name="Chang Y."/>
            <person name="Wang Y."/>
            <person name="Mondo S."/>
            <person name="Ahrendt S."/>
            <person name="Andreopoulos W."/>
            <person name="Barry K."/>
            <person name="Beard J."/>
            <person name="Benny G.L."/>
            <person name="Blankenship S."/>
            <person name="Bonito G."/>
            <person name="Cuomo C."/>
            <person name="Desiro A."/>
            <person name="Gervers K.A."/>
            <person name="Hundley H."/>
            <person name="Kuo A."/>
            <person name="LaButti K."/>
            <person name="Lang B.F."/>
            <person name="Lipzen A."/>
            <person name="O'Donnell K."/>
            <person name="Pangilinan J."/>
            <person name="Reynolds N."/>
            <person name="Sandor L."/>
            <person name="Smith M.E."/>
            <person name="Tsang A."/>
            <person name="Grigoriev I.V."/>
            <person name="Stajich J.E."/>
            <person name="Spatafora J.W."/>
        </authorList>
    </citation>
    <scope>NUCLEOTIDE SEQUENCE</scope>
    <source>
        <strain evidence="5">RSA 2281</strain>
    </source>
</reference>
<comment type="caution">
    <text evidence="5">The sequence shown here is derived from an EMBL/GenBank/DDBJ whole genome shotgun (WGS) entry which is preliminary data.</text>
</comment>
<evidence type="ECO:0000256" key="3">
    <source>
        <dbReference type="PROSITE-ProRule" id="PRU00176"/>
    </source>
</evidence>
<feature type="domain" description="RRM" evidence="4">
    <location>
        <begin position="44"/>
        <end position="118"/>
    </location>
</feature>
<dbReference type="InterPro" id="IPR000504">
    <property type="entry name" value="RRM_dom"/>
</dbReference>
<dbReference type="Proteomes" id="UP001209540">
    <property type="component" value="Unassembled WGS sequence"/>
</dbReference>
<evidence type="ECO:0000256" key="1">
    <source>
        <dbReference type="ARBA" id="ARBA00022737"/>
    </source>
</evidence>
<dbReference type="SMART" id="SM00360">
    <property type="entry name" value="RRM"/>
    <property type="match status" value="2"/>
</dbReference>
<gene>
    <name evidence="5" type="ORF">BDA99DRAFT_565738</name>
</gene>
<keyword evidence="2 3" id="KW-0694">RNA-binding</keyword>
<reference evidence="5" key="2">
    <citation type="submission" date="2023-02" db="EMBL/GenBank/DDBJ databases">
        <authorList>
            <consortium name="DOE Joint Genome Institute"/>
            <person name="Mondo S.J."/>
            <person name="Chang Y."/>
            <person name="Wang Y."/>
            <person name="Ahrendt S."/>
            <person name="Andreopoulos W."/>
            <person name="Barry K."/>
            <person name="Beard J."/>
            <person name="Benny G.L."/>
            <person name="Blankenship S."/>
            <person name="Bonito G."/>
            <person name="Cuomo C."/>
            <person name="Desiro A."/>
            <person name="Gervers K.A."/>
            <person name="Hundley H."/>
            <person name="Kuo A."/>
            <person name="LaButti K."/>
            <person name="Lang B.F."/>
            <person name="Lipzen A."/>
            <person name="O'Donnell K."/>
            <person name="Pangilinan J."/>
            <person name="Reynolds N."/>
            <person name="Sandor L."/>
            <person name="Smith M.W."/>
            <person name="Tsang A."/>
            <person name="Grigoriev I.V."/>
            <person name="Stajich J.E."/>
            <person name="Spatafora J.W."/>
        </authorList>
    </citation>
    <scope>NUCLEOTIDE SEQUENCE</scope>
    <source>
        <strain evidence="5">RSA 2281</strain>
    </source>
</reference>
<name>A0AAD5P997_9FUNG</name>
<keyword evidence="1" id="KW-0677">Repeat</keyword>
<feature type="domain" description="RRM" evidence="4">
    <location>
        <begin position="128"/>
        <end position="197"/>
    </location>
</feature>
<dbReference type="SUPFAM" id="SSF54928">
    <property type="entry name" value="RNA-binding domain, RBD"/>
    <property type="match status" value="1"/>
</dbReference>